<dbReference type="InterPro" id="IPR002646">
    <property type="entry name" value="PolA_pol_head_dom"/>
</dbReference>
<dbReference type="SUPFAM" id="SSF81301">
    <property type="entry name" value="Nucleotidyltransferase"/>
    <property type="match status" value="1"/>
</dbReference>
<dbReference type="InterPro" id="IPR032828">
    <property type="entry name" value="PolyA_RNA-bd"/>
</dbReference>
<dbReference type="PANTHER" id="PTHR46173:SF1">
    <property type="entry name" value="CCA TRNA NUCLEOTIDYLTRANSFERASE 1, MITOCHONDRIAL"/>
    <property type="match status" value="1"/>
</dbReference>
<comment type="similarity">
    <text evidence="9">Belongs to the tRNA nucleotidyltransferase/poly(A) polymerase family.</text>
</comment>
<dbReference type="GO" id="GO:0000049">
    <property type="term" value="F:tRNA binding"/>
    <property type="evidence" value="ECO:0007669"/>
    <property type="project" value="TreeGrafter"/>
</dbReference>
<evidence type="ECO:0000313" key="14">
    <source>
        <dbReference type="Proteomes" id="UP000176253"/>
    </source>
</evidence>
<dbReference type="InterPro" id="IPR006675">
    <property type="entry name" value="HDIG_dom"/>
</dbReference>
<dbReference type="InterPro" id="IPR050264">
    <property type="entry name" value="Bact_CCA-adding_enz_type3_sf"/>
</dbReference>
<dbReference type="InterPro" id="IPR003607">
    <property type="entry name" value="HD/PDEase_dom"/>
</dbReference>
<dbReference type="CDD" id="cd05398">
    <property type="entry name" value="NT_ClassII-CCAase"/>
    <property type="match status" value="1"/>
</dbReference>
<feature type="domain" description="CCA-adding enzyme C-terminal" evidence="12">
    <location>
        <begin position="318"/>
        <end position="452"/>
    </location>
</feature>
<keyword evidence="4" id="KW-0548">Nucleotidyltransferase</keyword>
<dbReference type="InterPro" id="IPR032810">
    <property type="entry name" value="CCA-adding_enz_C"/>
</dbReference>
<comment type="cofactor">
    <cofactor evidence="1">
        <name>Mg(2+)</name>
        <dbReference type="ChEBI" id="CHEBI:18420"/>
    </cofactor>
</comment>
<dbReference type="Proteomes" id="UP000176253">
    <property type="component" value="Unassembled WGS sequence"/>
</dbReference>
<evidence type="ECO:0000256" key="4">
    <source>
        <dbReference type="ARBA" id="ARBA00022695"/>
    </source>
</evidence>
<keyword evidence="7" id="KW-0460">Magnesium</keyword>
<accession>A0A1F6A1K9</accession>
<keyword evidence="6" id="KW-0547">Nucleotide-binding</keyword>
<dbReference type="EMBL" id="MFJM01000015">
    <property type="protein sequence ID" value="OGG18543.1"/>
    <property type="molecule type" value="Genomic_DNA"/>
</dbReference>
<dbReference type="GO" id="GO:0016779">
    <property type="term" value="F:nucleotidyltransferase activity"/>
    <property type="evidence" value="ECO:0007669"/>
    <property type="project" value="UniProtKB-KW"/>
</dbReference>
<dbReference type="Gene3D" id="1.10.246.80">
    <property type="match status" value="1"/>
</dbReference>
<organism evidence="13 14">
    <name type="scientific">Candidatus Gottesmanbacteria bacterium RIFCSPHIGHO2_02_FULL_39_14</name>
    <dbReference type="NCBI Taxonomy" id="1798383"/>
    <lineage>
        <taxon>Bacteria</taxon>
        <taxon>Candidatus Gottesmaniibacteriota</taxon>
    </lineage>
</organism>
<evidence type="ECO:0000259" key="11">
    <source>
        <dbReference type="Pfam" id="PF12627"/>
    </source>
</evidence>
<evidence type="ECO:0000256" key="3">
    <source>
        <dbReference type="ARBA" id="ARBA00022694"/>
    </source>
</evidence>
<evidence type="ECO:0000256" key="1">
    <source>
        <dbReference type="ARBA" id="ARBA00001946"/>
    </source>
</evidence>
<dbReference type="SUPFAM" id="SSF81891">
    <property type="entry name" value="Poly A polymerase C-terminal region-like"/>
    <property type="match status" value="1"/>
</dbReference>
<feature type="domain" description="tRNA nucleotidyltransferase/poly(A) polymerase RNA and SrmB- binding" evidence="11">
    <location>
        <begin position="185"/>
        <end position="245"/>
    </location>
</feature>
<dbReference type="Pfam" id="PF12627">
    <property type="entry name" value="PolyA_pol_RNAbd"/>
    <property type="match status" value="1"/>
</dbReference>
<gene>
    <name evidence="13" type="ORF">A3D78_01865</name>
</gene>
<keyword evidence="2 9" id="KW-0808">Transferase</keyword>
<dbReference type="InterPro" id="IPR043519">
    <property type="entry name" value="NT_sf"/>
</dbReference>
<dbReference type="STRING" id="1798383.A3D78_01865"/>
<dbReference type="CDD" id="cd00077">
    <property type="entry name" value="HDc"/>
    <property type="match status" value="1"/>
</dbReference>
<feature type="domain" description="Poly A polymerase head" evidence="10">
    <location>
        <begin position="23"/>
        <end position="157"/>
    </location>
</feature>
<dbReference type="Pfam" id="PF13735">
    <property type="entry name" value="tRNA_NucTran2_2"/>
    <property type="match status" value="1"/>
</dbReference>
<name>A0A1F6A1K9_9BACT</name>
<keyword evidence="5" id="KW-0479">Metal-binding</keyword>
<evidence type="ECO:0000256" key="9">
    <source>
        <dbReference type="RuleBase" id="RU003953"/>
    </source>
</evidence>
<comment type="caution">
    <text evidence="13">The sequence shown here is derived from an EMBL/GenBank/DDBJ whole genome shotgun (WGS) entry which is preliminary data.</text>
</comment>
<dbReference type="GO" id="GO:0008033">
    <property type="term" value="P:tRNA processing"/>
    <property type="evidence" value="ECO:0007669"/>
    <property type="project" value="UniProtKB-KW"/>
</dbReference>
<evidence type="ECO:0000256" key="6">
    <source>
        <dbReference type="ARBA" id="ARBA00022741"/>
    </source>
</evidence>
<dbReference type="Gene3D" id="1.10.3090.10">
    <property type="entry name" value="cca-adding enzyme, domain 2"/>
    <property type="match status" value="1"/>
</dbReference>
<dbReference type="GO" id="GO:0046872">
    <property type="term" value="F:metal ion binding"/>
    <property type="evidence" value="ECO:0007669"/>
    <property type="project" value="UniProtKB-KW"/>
</dbReference>
<evidence type="ECO:0000313" key="13">
    <source>
        <dbReference type="EMBL" id="OGG18543.1"/>
    </source>
</evidence>
<evidence type="ECO:0000259" key="12">
    <source>
        <dbReference type="Pfam" id="PF13735"/>
    </source>
</evidence>
<proteinExistence type="inferred from homology"/>
<sequence length="465" mass="52463">MKFELPKQAKELMAKMKKAGFECYAVGGCVRDMMLGKETKDWDFTTNATPEAIQSLFPDSFYDNKFGTVGIPFDVKGSEKSTFAKATADKPAIYEVTTYRSEGSYSDYRHPDKIVFGDSLEEDLDRRDFTINALAFDGTKIIDKHNGISDLVKKLIRAVGNPEKRFSEDALRMLRAVRLSVQLMFSIEKKTLAAIGINSSLINKISGERIRDELIKILSSRKPAMGIMLLKESGLLKEILPEVEKCFGIEQQSPKRHHIYDVGTHLMKSLEMCPSEDPIVRLATLLHDVGKAVTFKKTAEGVITFYNHEIVGASIVKNFTQRFHFSKKDSQRLILLVHYHQFTVDARQTDSAVRRFIRNVGIENVADILDLRVGDRLGGGARETSWRLELFKKRLIEVQKQPFSVADLKADGHDVMKIYKTGPGPLVGAVLNMLFEDVVSGKLPNEKEVLLKRIKDLKKESKISV</sequence>
<dbReference type="PANTHER" id="PTHR46173">
    <property type="entry name" value="CCA TRNA NUCLEOTIDYLTRANSFERASE 1, MITOCHONDRIAL"/>
    <property type="match status" value="1"/>
</dbReference>
<evidence type="ECO:0000256" key="5">
    <source>
        <dbReference type="ARBA" id="ARBA00022723"/>
    </source>
</evidence>
<evidence type="ECO:0000256" key="2">
    <source>
        <dbReference type="ARBA" id="ARBA00022679"/>
    </source>
</evidence>
<evidence type="ECO:0000256" key="8">
    <source>
        <dbReference type="ARBA" id="ARBA00022884"/>
    </source>
</evidence>
<keyword evidence="3" id="KW-0819">tRNA processing</keyword>
<dbReference type="Gene3D" id="3.30.460.10">
    <property type="entry name" value="Beta Polymerase, domain 2"/>
    <property type="match status" value="1"/>
</dbReference>
<keyword evidence="8 9" id="KW-0694">RNA-binding</keyword>
<protein>
    <recommendedName>
        <fullName evidence="15">HD domain-containing protein</fullName>
    </recommendedName>
</protein>
<reference evidence="13 14" key="1">
    <citation type="journal article" date="2016" name="Nat. Commun.">
        <title>Thousands of microbial genomes shed light on interconnected biogeochemical processes in an aquifer system.</title>
        <authorList>
            <person name="Anantharaman K."/>
            <person name="Brown C.T."/>
            <person name="Hug L.A."/>
            <person name="Sharon I."/>
            <person name="Castelle C.J."/>
            <person name="Probst A.J."/>
            <person name="Thomas B.C."/>
            <person name="Singh A."/>
            <person name="Wilkins M.J."/>
            <person name="Karaoz U."/>
            <person name="Brodie E.L."/>
            <person name="Williams K.H."/>
            <person name="Hubbard S.S."/>
            <person name="Banfield J.F."/>
        </authorList>
    </citation>
    <scope>NUCLEOTIDE SEQUENCE [LARGE SCALE GENOMIC DNA]</scope>
</reference>
<evidence type="ECO:0000259" key="10">
    <source>
        <dbReference type="Pfam" id="PF01743"/>
    </source>
</evidence>
<evidence type="ECO:0000256" key="7">
    <source>
        <dbReference type="ARBA" id="ARBA00022842"/>
    </source>
</evidence>
<dbReference type="NCBIfam" id="TIGR00277">
    <property type="entry name" value="HDIG"/>
    <property type="match status" value="1"/>
</dbReference>
<dbReference type="GO" id="GO:0000166">
    <property type="term" value="F:nucleotide binding"/>
    <property type="evidence" value="ECO:0007669"/>
    <property type="project" value="UniProtKB-KW"/>
</dbReference>
<dbReference type="AlphaFoldDB" id="A0A1F6A1K9"/>
<evidence type="ECO:0008006" key="15">
    <source>
        <dbReference type="Google" id="ProtNLM"/>
    </source>
</evidence>
<dbReference type="Pfam" id="PF01743">
    <property type="entry name" value="PolyA_pol"/>
    <property type="match status" value="1"/>
</dbReference>